<dbReference type="OrthoDB" id="346907at2759"/>
<name>A0A177AT86_9BILA</name>
<dbReference type="SUPFAM" id="SSF56112">
    <property type="entry name" value="Protein kinase-like (PK-like)"/>
    <property type="match status" value="1"/>
</dbReference>
<accession>A0A177AT86</accession>
<dbReference type="GO" id="GO:0005634">
    <property type="term" value="C:nucleus"/>
    <property type="evidence" value="ECO:0007669"/>
    <property type="project" value="TreeGrafter"/>
</dbReference>
<evidence type="ECO:0000313" key="10">
    <source>
        <dbReference type="Proteomes" id="UP000078046"/>
    </source>
</evidence>
<feature type="binding site" evidence="6">
    <location>
        <position position="398"/>
    </location>
    <ligand>
        <name>ATP</name>
        <dbReference type="ChEBI" id="CHEBI:30616"/>
    </ligand>
</feature>
<dbReference type="GO" id="GO:0005524">
    <property type="term" value="F:ATP binding"/>
    <property type="evidence" value="ECO:0007669"/>
    <property type="project" value="UniProtKB-UniRule"/>
</dbReference>
<dbReference type="Gene3D" id="3.30.200.20">
    <property type="entry name" value="Phosphorylase Kinase, domain 1"/>
    <property type="match status" value="1"/>
</dbReference>
<dbReference type="GO" id="GO:0035556">
    <property type="term" value="P:intracellular signal transduction"/>
    <property type="evidence" value="ECO:0007669"/>
    <property type="project" value="TreeGrafter"/>
</dbReference>
<dbReference type="PANTHER" id="PTHR22974:SF23">
    <property type="entry name" value="TOUSLED-LIKE KINASE, ISOFORM G"/>
    <property type="match status" value="1"/>
</dbReference>
<feature type="coiled-coil region" evidence="7">
    <location>
        <begin position="320"/>
        <end position="354"/>
    </location>
</feature>
<keyword evidence="10" id="KW-1185">Reference proteome</keyword>
<comment type="caution">
    <text evidence="9">The sequence shown here is derived from an EMBL/GenBank/DDBJ whole genome shotgun (WGS) entry which is preliminary data.</text>
</comment>
<evidence type="ECO:0000256" key="7">
    <source>
        <dbReference type="SAM" id="Coils"/>
    </source>
</evidence>
<evidence type="ECO:0000259" key="8">
    <source>
        <dbReference type="PROSITE" id="PS50011"/>
    </source>
</evidence>
<dbReference type="InterPro" id="IPR011009">
    <property type="entry name" value="Kinase-like_dom_sf"/>
</dbReference>
<evidence type="ECO:0000256" key="3">
    <source>
        <dbReference type="ARBA" id="ARBA00022741"/>
    </source>
</evidence>
<dbReference type="GO" id="GO:0007059">
    <property type="term" value="P:chromosome segregation"/>
    <property type="evidence" value="ECO:0007669"/>
    <property type="project" value="TreeGrafter"/>
</dbReference>
<evidence type="ECO:0000313" key="9">
    <source>
        <dbReference type="EMBL" id="OAF65237.1"/>
    </source>
</evidence>
<organism evidence="9 10">
    <name type="scientific">Intoshia linei</name>
    <dbReference type="NCBI Taxonomy" id="1819745"/>
    <lineage>
        <taxon>Eukaryota</taxon>
        <taxon>Metazoa</taxon>
        <taxon>Spiralia</taxon>
        <taxon>Lophotrochozoa</taxon>
        <taxon>Mesozoa</taxon>
        <taxon>Orthonectida</taxon>
        <taxon>Rhopaluridae</taxon>
        <taxon>Intoshia</taxon>
    </lineage>
</organism>
<dbReference type="PANTHER" id="PTHR22974">
    <property type="entry name" value="MIXED LINEAGE PROTEIN KINASE"/>
    <property type="match status" value="1"/>
</dbReference>
<proteinExistence type="predicted"/>
<dbReference type="EMBL" id="LWCA01001383">
    <property type="protein sequence ID" value="OAF65237.1"/>
    <property type="molecule type" value="Genomic_DNA"/>
</dbReference>
<keyword evidence="4" id="KW-0418">Kinase</keyword>
<sequence length="446" mass="52769">MNDRKKNLLENRFSDRSIHLIRPFTQSELSDKIDMGLYPNTSHSQPAPQSLFNVYYNFMMHNTTQFLRRKNMNHEVAPKKSKNDLNGLNFKMFGMPPPNTDSTQDTDSKLQNTNSGLSDFSISTPDSWSMGEFDKHVQTSLTCLKMQHIENNKIAELEEKNDRINVLQEKILECDSMYTKQKEDMECLSQKHKQMNEIIVDLLINKSKVERNNDETKTNLKMLSLGHFTMQRCGSSFQEKWIEGSSFIKLYGNQKSLKKERENFEKEKKSILKRKPQYISQIKTNSRESSSKESGLEPKMENELSWDEYYEYENILKLRLMSLRKEELDLQIELDRLDRDRNVHIREIRRLKNQANSEFNDYPFLNERYLLLNLLGKGGFSEVYMAFDTKDNIYTACKIHQLNKDWKEEKKSNYIRHALREADIHKKLNHKRIVGLLEVFELDNNS</sequence>
<evidence type="ECO:0000256" key="6">
    <source>
        <dbReference type="PROSITE-ProRule" id="PRU10141"/>
    </source>
</evidence>
<keyword evidence="3 6" id="KW-0547">Nucleotide-binding</keyword>
<dbReference type="Proteomes" id="UP000078046">
    <property type="component" value="Unassembled WGS sequence"/>
</dbReference>
<keyword evidence="1" id="KW-0723">Serine/threonine-protein kinase</keyword>
<gene>
    <name evidence="9" type="ORF">A3Q56_07061</name>
</gene>
<evidence type="ECO:0000256" key="1">
    <source>
        <dbReference type="ARBA" id="ARBA00022527"/>
    </source>
</evidence>
<reference evidence="9 10" key="1">
    <citation type="submission" date="2016-04" db="EMBL/GenBank/DDBJ databases">
        <title>The genome of Intoshia linei affirms orthonectids as highly simplified spiralians.</title>
        <authorList>
            <person name="Mikhailov K.V."/>
            <person name="Slusarev G.S."/>
            <person name="Nikitin M.A."/>
            <person name="Logacheva M.D."/>
            <person name="Penin A."/>
            <person name="Aleoshin V."/>
            <person name="Panchin Y.V."/>
        </authorList>
    </citation>
    <scope>NUCLEOTIDE SEQUENCE [LARGE SCALE GENOMIC DNA]</scope>
    <source>
        <strain evidence="9">Intl2013</strain>
        <tissue evidence="9">Whole animal</tissue>
    </source>
</reference>
<evidence type="ECO:0000256" key="4">
    <source>
        <dbReference type="ARBA" id="ARBA00022777"/>
    </source>
</evidence>
<keyword evidence="7" id="KW-0175">Coiled coil</keyword>
<evidence type="ECO:0000256" key="2">
    <source>
        <dbReference type="ARBA" id="ARBA00022679"/>
    </source>
</evidence>
<feature type="domain" description="Protein kinase" evidence="8">
    <location>
        <begin position="369"/>
        <end position="446"/>
    </location>
</feature>
<dbReference type="AlphaFoldDB" id="A0A177AT86"/>
<evidence type="ECO:0000256" key="5">
    <source>
        <dbReference type="ARBA" id="ARBA00022840"/>
    </source>
</evidence>
<dbReference type="Pfam" id="PF00069">
    <property type="entry name" value="Pkinase"/>
    <property type="match status" value="1"/>
</dbReference>
<protein>
    <recommendedName>
        <fullName evidence="8">Protein kinase domain-containing protein</fullName>
    </recommendedName>
</protein>
<dbReference type="PROSITE" id="PS50011">
    <property type="entry name" value="PROTEIN_KINASE_DOM"/>
    <property type="match status" value="1"/>
</dbReference>
<dbReference type="InterPro" id="IPR000719">
    <property type="entry name" value="Prot_kinase_dom"/>
</dbReference>
<keyword evidence="5 6" id="KW-0067">ATP-binding</keyword>
<dbReference type="GO" id="GO:0004674">
    <property type="term" value="F:protein serine/threonine kinase activity"/>
    <property type="evidence" value="ECO:0007669"/>
    <property type="project" value="UniProtKB-KW"/>
</dbReference>
<dbReference type="InterPro" id="IPR017441">
    <property type="entry name" value="Protein_kinase_ATP_BS"/>
</dbReference>
<keyword evidence="2" id="KW-0808">Transferase</keyword>
<dbReference type="PROSITE" id="PS00107">
    <property type="entry name" value="PROTEIN_KINASE_ATP"/>
    <property type="match status" value="1"/>
</dbReference>